<gene>
    <name evidence="14" type="ORF">H6P81_014550</name>
</gene>
<evidence type="ECO:0000313" key="15">
    <source>
        <dbReference type="Proteomes" id="UP000825729"/>
    </source>
</evidence>
<evidence type="ECO:0000256" key="5">
    <source>
        <dbReference type="ARBA" id="ARBA00022692"/>
    </source>
</evidence>
<evidence type="ECO:0000256" key="8">
    <source>
        <dbReference type="ARBA" id="ARBA00023002"/>
    </source>
</evidence>
<keyword evidence="10" id="KW-0443">Lipid metabolism</keyword>
<dbReference type="Gene3D" id="3.10.120.10">
    <property type="entry name" value="Cytochrome b5-like heme/steroid binding domain"/>
    <property type="match status" value="1"/>
</dbReference>
<keyword evidence="11 12" id="KW-0472">Membrane</keyword>
<dbReference type="Pfam" id="PF00173">
    <property type="entry name" value="Cyt-b5"/>
    <property type="match status" value="1"/>
</dbReference>
<dbReference type="InterPro" id="IPR036400">
    <property type="entry name" value="Cyt_B5-like_heme/steroid_sf"/>
</dbReference>
<evidence type="ECO:0000256" key="10">
    <source>
        <dbReference type="ARBA" id="ARBA00023098"/>
    </source>
</evidence>
<evidence type="ECO:0000256" key="6">
    <source>
        <dbReference type="ARBA" id="ARBA00022723"/>
    </source>
</evidence>
<keyword evidence="8" id="KW-0560">Oxidoreductase</keyword>
<dbReference type="PANTHER" id="PTHR19353">
    <property type="entry name" value="FATTY ACID DESATURASE 2"/>
    <property type="match status" value="1"/>
</dbReference>
<evidence type="ECO:0000256" key="9">
    <source>
        <dbReference type="ARBA" id="ARBA00023004"/>
    </source>
</evidence>
<evidence type="ECO:0000256" key="1">
    <source>
        <dbReference type="ARBA" id="ARBA00004141"/>
    </source>
</evidence>
<comment type="pathway">
    <text evidence="2">Lipid metabolism.</text>
</comment>
<evidence type="ECO:0000313" key="14">
    <source>
        <dbReference type="EMBL" id="KAG9448422.1"/>
    </source>
</evidence>
<keyword evidence="5 12" id="KW-0812">Transmembrane</keyword>
<feature type="transmembrane region" description="Helical" evidence="12">
    <location>
        <begin position="288"/>
        <end position="307"/>
    </location>
</feature>
<comment type="caution">
    <text evidence="14">The sequence shown here is derived from an EMBL/GenBank/DDBJ whole genome shotgun (WGS) entry which is preliminary data.</text>
</comment>
<dbReference type="GO" id="GO:0016020">
    <property type="term" value="C:membrane"/>
    <property type="evidence" value="ECO:0007669"/>
    <property type="project" value="UniProtKB-SubCell"/>
</dbReference>
<dbReference type="PROSITE" id="PS50255">
    <property type="entry name" value="CYTOCHROME_B5_2"/>
    <property type="match status" value="1"/>
</dbReference>
<dbReference type="SMART" id="SM01117">
    <property type="entry name" value="Cyt-b5"/>
    <property type="match status" value="1"/>
</dbReference>
<name>A0AAV7ELF4_ARIFI</name>
<evidence type="ECO:0000256" key="2">
    <source>
        <dbReference type="ARBA" id="ARBA00005189"/>
    </source>
</evidence>
<dbReference type="InterPro" id="IPR001199">
    <property type="entry name" value="Cyt_B5-like_heme/steroid-bd"/>
</dbReference>
<evidence type="ECO:0000256" key="4">
    <source>
        <dbReference type="ARBA" id="ARBA00022617"/>
    </source>
</evidence>
<evidence type="ECO:0000256" key="11">
    <source>
        <dbReference type="ARBA" id="ARBA00023136"/>
    </source>
</evidence>
<comment type="similarity">
    <text evidence="3">Belongs to the fatty acid desaturase type 1 family.</text>
</comment>
<accession>A0AAV7ELF4</accession>
<dbReference type="PIRSF" id="PIRSF015921">
    <property type="entry name" value="FA_sphinglp_des"/>
    <property type="match status" value="1"/>
</dbReference>
<keyword evidence="9" id="KW-0408">Iron</keyword>
<organism evidence="14 15">
    <name type="scientific">Aristolochia fimbriata</name>
    <name type="common">White veined hardy Dutchman's pipe vine</name>
    <dbReference type="NCBI Taxonomy" id="158543"/>
    <lineage>
        <taxon>Eukaryota</taxon>
        <taxon>Viridiplantae</taxon>
        <taxon>Streptophyta</taxon>
        <taxon>Embryophyta</taxon>
        <taxon>Tracheophyta</taxon>
        <taxon>Spermatophyta</taxon>
        <taxon>Magnoliopsida</taxon>
        <taxon>Magnoliidae</taxon>
        <taxon>Piperales</taxon>
        <taxon>Aristolochiaceae</taxon>
        <taxon>Aristolochia</taxon>
    </lineage>
</organism>
<dbReference type="InterPro" id="IPR005804">
    <property type="entry name" value="FA_desaturase_dom"/>
</dbReference>
<comment type="subcellular location">
    <subcellularLocation>
        <location evidence="1">Membrane</location>
        <topology evidence="1">Multi-pass membrane protein</topology>
    </subcellularLocation>
</comment>
<proteinExistence type="inferred from homology"/>
<sequence length="450" mass="51845">MAIAEAAKKKCISTEELQKHNKPDDLWIAIQGKVYDVTQWAKIHPGGELPLLNLAGQDVTDAFVAYHPGSAWKFLDRFFVAHLQDYQISEVSKDYRKLVADFSRMGLFDKKGHGVFVSLTVMFLFFSVAIYGILASDDFWVHMLSGGLMGFIWIQSGWVGHDSGHYNVMVNSSFNRFAQILTGNCMTGISIGWWKRNHNAHHIACNSLDFDPDLQHMPMFAVSSKFFTSLTSYFYERKMNFDPVARFLVSYQHLTFYPVMCFARINLFAQSILLLLSNKKVPNRGQEILGIIVYWIWYPILICYLPNWFERLLFVLASFAITGIQHLQFCLNHFSASVYVGKPRGNDWFQKQTMGTLDIACSPWMDWFHGGLQFQVEHHLFPRLPRCHLRNISPIVRELCKKHNLPYTSVSFWEANVMTYKTLKAAALQARDFTKPVPKNLVWEAVNTHG</sequence>
<feature type="domain" description="Cytochrome b5 heme-binding" evidence="13">
    <location>
        <begin position="9"/>
        <end position="84"/>
    </location>
</feature>
<dbReference type="Proteomes" id="UP000825729">
    <property type="component" value="Unassembled WGS sequence"/>
</dbReference>
<keyword evidence="15" id="KW-1185">Reference proteome</keyword>
<feature type="transmembrane region" description="Helical" evidence="12">
    <location>
        <begin position="255"/>
        <end position="276"/>
    </location>
</feature>
<keyword evidence="6" id="KW-0479">Metal-binding</keyword>
<feature type="transmembrane region" description="Helical" evidence="12">
    <location>
        <begin position="114"/>
        <end position="133"/>
    </location>
</feature>
<evidence type="ECO:0000256" key="12">
    <source>
        <dbReference type="SAM" id="Phobius"/>
    </source>
</evidence>
<dbReference type="GO" id="GO:0046872">
    <property type="term" value="F:metal ion binding"/>
    <property type="evidence" value="ECO:0007669"/>
    <property type="project" value="UniProtKB-KW"/>
</dbReference>
<protein>
    <recommendedName>
        <fullName evidence="13">Cytochrome b5 heme-binding domain-containing protein</fullName>
    </recommendedName>
</protein>
<feature type="transmembrane region" description="Helical" evidence="12">
    <location>
        <begin position="139"/>
        <end position="159"/>
    </location>
</feature>
<dbReference type="GO" id="GO:0006629">
    <property type="term" value="P:lipid metabolic process"/>
    <property type="evidence" value="ECO:0007669"/>
    <property type="project" value="UniProtKB-KW"/>
</dbReference>
<keyword evidence="7 12" id="KW-1133">Transmembrane helix</keyword>
<dbReference type="GO" id="GO:0016717">
    <property type="term" value="F:oxidoreductase activity, acting on paired donors, with oxidation of a pair of donors resulting in the reduction of molecular oxygen to two molecules of water"/>
    <property type="evidence" value="ECO:0007669"/>
    <property type="project" value="TreeGrafter"/>
</dbReference>
<dbReference type="EMBL" id="JAINDJ010000005">
    <property type="protein sequence ID" value="KAG9448422.1"/>
    <property type="molecule type" value="Genomic_DNA"/>
</dbReference>
<dbReference type="CDD" id="cd03506">
    <property type="entry name" value="Delta6-FADS-like"/>
    <property type="match status" value="1"/>
</dbReference>
<reference evidence="14 15" key="1">
    <citation type="submission" date="2021-07" db="EMBL/GenBank/DDBJ databases">
        <title>The Aristolochia fimbriata genome: insights into angiosperm evolution, floral development and chemical biosynthesis.</title>
        <authorList>
            <person name="Jiao Y."/>
        </authorList>
    </citation>
    <scope>NUCLEOTIDE SEQUENCE [LARGE SCALE GENOMIC DNA]</scope>
    <source>
        <strain evidence="14">IBCAS-2021</strain>
        <tissue evidence="14">Leaf</tissue>
    </source>
</reference>
<keyword evidence="4" id="KW-0349">Heme</keyword>
<evidence type="ECO:0000256" key="7">
    <source>
        <dbReference type="ARBA" id="ARBA00022989"/>
    </source>
</evidence>
<evidence type="ECO:0000256" key="3">
    <source>
        <dbReference type="ARBA" id="ARBA00009295"/>
    </source>
</evidence>
<dbReference type="InterPro" id="IPR012171">
    <property type="entry name" value="Fatty_acid_desaturase"/>
</dbReference>
<dbReference type="SUPFAM" id="SSF55856">
    <property type="entry name" value="Cytochrome b5-like heme/steroid binding domain"/>
    <property type="match status" value="1"/>
</dbReference>
<dbReference type="Pfam" id="PF00487">
    <property type="entry name" value="FA_desaturase"/>
    <property type="match status" value="1"/>
</dbReference>
<dbReference type="AlphaFoldDB" id="A0AAV7ELF4"/>
<evidence type="ECO:0000259" key="13">
    <source>
        <dbReference type="PROSITE" id="PS50255"/>
    </source>
</evidence>
<dbReference type="PANTHER" id="PTHR19353:SF30">
    <property type="entry name" value="DELTA 8-(E)-SPHINGOLIPID DESATURASE"/>
    <property type="match status" value="1"/>
</dbReference>